<protein>
    <submittedName>
        <fullName evidence="2">Uncharacterized protein</fullName>
    </submittedName>
</protein>
<accession>I7M8D9</accession>
<dbReference type="Proteomes" id="UP000009168">
    <property type="component" value="Unassembled WGS sequence"/>
</dbReference>
<name>I7M8D9_TETTS</name>
<evidence type="ECO:0000313" key="3">
    <source>
        <dbReference type="Proteomes" id="UP000009168"/>
    </source>
</evidence>
<gene>
    <name evidence="2" type="ORF">TTHERM_00279830</name>
</gene>
<dbReference type="HOGENOM" id="CLU_427973_0_0_1"/>
<evidence type="ECO:0000256" key="1">
    <source>
        <dbReference type="SAM" id="MobiDB-lite"/>
    </source>
</evidence>
<proteinExistence type="predicted"/>
<dbReference type="eggNOG" id="ENOG502S54C">
    <property type="taxonomic scope" value="Eukaryota"/>
</dbReference>
<dbReference type="OrthoDB" id="407343at2759"/>
<dbReference type="RefSeq" id="XP_001018140.1">
    <property type="nucleotide sequence ID" value="XM_001018140.1"/>
</dbReference>
<feature type="region of interest" description="Disordered" evidence="1">
    <location>
        <begin position="41"/>
        <end position="66"/>
    </location>
</feature>
<organism evidence="2 3">
    <name type="scientific">Tetrahymena thermophila (strain SB210)</name>
    <dbReference type="NCBI Taxonomy" id="312017"/>
    <lineage>
        <taxon>Eukaryota</taxon>
        <taxon>Sar</taxon>
        <taxon>Alveolata</taxon>
        <taxon>Ciliophora</taxon>
        <taxon>Intramacronucleata</taxon>
        <taxon>Oligohymenophorea</taxon>
        <taxon>Hymenostomatida</taxon>
        <taxon>Tetrahymenina</taxon>
        <taxon>Tetrahymenidae</taxon>
        <taxon>Tetrahymena</taxon>
    </lineage>
</organism>
<evidence type="ECO:0000313" key="2">
    <source>
        <dbReference type="EMBL" id="EAR97895.1"/>
    </source>
</evidence>
<keyword evidence="3" id="KW-1185">Reference proteome</keyword>
<dbReference type="OMA" id="HNISARM"/>
<dbReference type="AlphaFoldDB" id="I7M8D9"/>
<dbReference type="KEGG" id="tet:TTHERM_00279830"/>
<dbReference type="GeneID" id="7843258"/>
<dbReference type="EMBL" id="GG662656">
    <property type="protein sequence ID" value="EAR97895.1"/>
    <property type="molecule type" value="Genomic_DNA"/>
</dbReference>
<reference evidence="3" key="1">
    <citation type="journal article" date="2006" name="PLoS Biol.">
        <title>Macronuclear genome sequence of the ciliate Tetrahymena thermophila, a model eukaryote.</title>
        <authorList>
            <person name="Eisen J.A."/>
            <person name="Coyne R.S."/>
            <person name="Wu M."/>
            <person name="Wu D."/>
            <person name="Thiagarajan M."/>
            <person name="Wortman J.R."/>
            <person name="Badger J.H."/>
            <person name="Ren Q."/>
            <person name="Amedeo P."/>
            <person name="Jones K.M."/>
            <person name="Tallon L.J."/>
            <person name="Delcher A.L."/>
            <person name="Salzberg S.L."/>
            <person name="Silva J.C."/>
            <person name="Haas B.J."/>
            <person name="Majoros W.H."/>
            <person name="Farzad M."/>
            <person name="Carlton J.M."/>
            <person name="Smith R.K. Jr."/>
            <person name="Garg J."/>
            <person name="Pearlman R.E."/>
            <person name="Karrer K.M."/>
            <person name="Sun L."/>
            <person name="Manning G."/>
            <person name="Elde N.C."/>
            <person name="Turkewitz A.P."/>
            <person name="Asai D.J."/>
            <person name="Wilkes D.E."/>
            <person name="Wang Y."/>
            <person name="Cai H."/>
            <person name="Collins K."/>
            <person name="Stewart B.A."/>
            <person name="Lee S.R."/>
            <person name="Wilamowska K."/>
            <person name="Weinberg Z."/>
            <person name="Ruzzo W.L."/>
            <person name="Wloga D."/>
            <person name="Gaertig J."/>
            <person name="Frankel J."/>
            <person name="Tsao C.-C."/>
            <person name="Gorovsky M.A."/>
            <person name="Keeling P.J."/>
            <person name="Waller R.F."/>
            <person name="Patron N.J."/>
            <person name="Cherry J.M."/>
            <person name="Stover N.A."/>
            <person name="Krieger C.J."/>
            <person name="del Toro C."/>
            <person name="Ryder H.F."/>
            <person name="Williamson S.C."/>
            <person name="Barbeau R.A."/>
            <person name="Hamilton E.P."/>
            <person name="Orias E."/>
        </authorList>
    </citation>
    <scope>NUCLEOTIDE SEQUENCE [LARGE SCALE GENOMIC DNA]</scope>
    <source>
        <strain evidence="3">SB210</strain>
    </source>
</reference>
<sequence>MGQNEVKPLNQRSIYFGQTECPNKNKCITSIMRKAQQEYEKFDPQNTNCSQNKQQKENNNTSTGMPYQGQATKITKIKSAVSPNQSFVLGDRTNMLNNLNSHRNQQNNGSFSSQNNSIFILKDKAGFPNKHNQSLNESQLSNNKEPHNISARMGSRMSSTHQQSQLGSNLNNEQTLKKMAQNTFQQLNNNQRYKRILEEEEDKSDFGMETKQKNDSFEENNQISNFHKQVTDTIQKDQMNNSMQTLYRESVRGRNNLNNTSMVERFSISSVQRRISTRYDNKDNDMFSEGMMLRKQASKQNTINQSKKIKVNCNFMEQFIKLPEIAQKKIFYFLFDEQNNLRLINSLFYYKINEILEQEMVALDNSFIKSTMAILSFKDSYLTQERVQFKDIKGVRMDRHIIAEVLPCLKGYSTKISFSYKYASTFSNKKRNQRYFCEYQFDSVEDRKVVWAFKEECRHNFDSNTPTFVQPITVSRVGDNIKIQINFYGLAGMIDLKTIVWNEPQFTPIPKIPIMLDPNEIQDYDPNRICEIEYLYTTWFLYSYFQNEQKIKLDFFEPYLYLKETRCAGVDVITSKLIFQAKQPGFVPKSFENFGVRIKVVPKGEEAVCQVKKLGIFSDQENQIELRVGDIFVFYISKGD</sequence>
<dbReference type="InParanoid" id="I7M8D9"/>
<feature type="compositionally biased region" description="Polar residues" evidence="1">
    <location>
        <begin position="44"/>
        <end position="66"/>
    </location>
</feature>